<dbReference type="Proteomes" id="UP001623348">
    <property type="component" value="Unassembled WGS sequence"/>
</dbReference>
<feature type="region of interest" description="Disordered" evidence="1">
    <location>
        <begin position="116"/>
        <end position="168"/>
    </location>
</feature>
<gene>
    <name evidence="2" type="ORF">GRJ2_001850300</name>
</gene>
<evidence type="ECO:0000313" key="2">
    <source>
        <dbReference type="EMBL" id="GAB0193850.1"/>
    </source>
</evidence>
<dbReference type="EMBL" id="BAAFJT010000010">
    <property type="protein sequence ID" value="GAB0193850.1"/>
    <property type="molecule type" value="Genomic_DNA"/>
</dbReference>
<organism evidence="2 3">
    <name type="scientific">Grus japonensis</name>
    <name type="common">Japanese crane</name>
    <name type="synonym">Red-crowned crane</name>
    <dbReference type="NCBI Taxonomy" id="30415"/>
    <lineage>
        <taxon>Eukaryota</taxon>
        <taxon>Metazoa</taxon>
        <taxon>Chordata</taxon>
        <taxon>Craniata</taxon>
        <taxon>Vertebrata</taxon>
        <taxon>Euteleostomi</taxon>
        <taxon>Archelosauria</taxon>
        <taxon>Archosauria</taxon>
        <taxon>Dinosauria</taxon>
        <taxon>Saurischia</taxon>
        <taxon>Theropoda</taxon>
        <taxon>Coelurosauria</taxon>
        <taxon>Aves</taxon>
        <taxon>Neognathae</taxon>
        <taxon>Neoaves</taxon>
        <taxon>Gruiformes</taxon>
        <taxon>Gruidae</taxon>
        <taxon>Grus</taxon>
    </lineage>
</organism>
<accession>A0ABC9X872</accession>
<proteinExistence type="predicted"/>
<feature type="compositionally biased region" description="Polar residues" evidence="1">
    <location>
        <begin position="53"/>
        <end position="67"/>
    </location>
</feature>
<name>A0ABC9X872_GRUJA</name>
<sequence>MVMGWKSEEALVVDEVAGRLRQYEETLSSSLVSAVQKLSQEVQQLKEDMSYSPPVQTSISAIGSKRSSAPERGYRAYTPQGIPWFYLHDHGKDMRKWDGKPTSTLQAQVHELQGKTVIKRDSFRKNAAPVSSGKPPRLSERPDRTYDPPEGTSKSFLQEVSSEYDEQD</sequence>
<keyword evidence="3" id="KW-1185">Reference proteome</keyword>
<reference evidence="2 3" key="1">
    <citation type="submission" date="2024-06" db="EMBL/GenBank/DDBJ databases">
        <title>The draft genome of Grus japonensis, version 3.</title>
        <authorList>
            <person name="Nabeshima K."/>
            <person name="Suzuki S."/>
            <person name="Onuma M."/>
        </authorList>
    </citation>
    <scope>NUCLEOTIDE SEQUENCE [LARGE SCALE GENOMIC DNA]</scope>
    <source>
        <strain evidence="2 3">451A</strain>
    </source>
</reference>
<feature type="region of interest" description="Disordered" evidence="1">
    <location>
        <begin position="47"/>
        <end position="73"/>
    </location>
</feature>
<feature type="compositionally biased region" description="Polar residues" evidence="1">
    <location>
        <begin position="152"/>
        <end position="161"/>
    </location>
</feature>
<evidence type="ECO:0000313" key="3">
    <source>
        <dbReference type="Proteomes" id="UP001623348"/>
    </source>
</evidence>
<comment type="caution">
    <text evidence="2">The sequence shown here is derived from an EMBL/GenBank/DDBJ whole genome shotgun (WGS) entry which is preliminary data.</text>
</comment>
<dbReference type="AlphaFoldDB" id="A0ABC9X872"/>
<feature type="compositionally biased region" description="Basic and acidic residues" evidence="1">
    <location>
        <begin position="137"/>
        <end position="147"/>
    </location>
</feature>
<protein>
    <submittedName>
        <fullName evidence="2">Uncharacterized protein</fullName>
    </submittedName>
</protein>
<evidence type="ECO:0000256" key="1">
    <source>
        <dbReference type="SAM" id="MobiDB-lite"/>
    </source>
</evidence>